<comment type="caution">
    <text evidence="1">The sequence shown here is derived from an EMBL/GenBank/DDBJ whole genome shotgun (WGS) entry which is preliminary data.</text>
</comment>
<accession>A0A2P7V8K1</accession>
<keyword evidence="2" id="KW-1185">Reference proteome</keyword>
<evidence type="ECO:0000313" key="1">
    <source>
        <dbReference type="EMBL" id="PSJ95532.1"/>
    </source>
</evidence>
<name>A0A2P7V8K1_9BACL</name>
<gene>
    <name evidence="1" type="ORF">C7R93_12435</name>
</gene>
<protein>
    <submittedName>
        <fullName evidence="1">Uncharacterized protein</fullName>
    </submittedName>
</protein>
<dbReference type="AlphaFoldDB" id="A0A2P7V8K1"/>
<sequence>MIRFGIYRKRLPENHQMDALLQLANTCFSLHRCAEVEKYADELRQLATLVYQDELRKQQNNRGDEPLKTDRHLVVYYGQGYLLKAAALVQ</sequence>
<reference evidence="1 2" key="1">
    <citation type="submission" date="2018-03" db="EMBL/GenBank/DDBJ databases">
        <title>Brevisbacillus phylogenomics.</title>
        <authorList>
            <person name="Dunlap C."/>
        </authorList>
    </citation>
    <scope>NUCLEOTIDE SEQUENCE [LARGE SCALE GENOMIC DNA]</scope>
    <source>
        <strain evidence="1 2">NRRL NRS-1210</strain>
    </source>
</reference>
<organism evidence="1 2">
    <name type="scientific">Brevibacillus fortis</name>
    <dbReference type="NCBI Taxonomy" id="2126352"/>
    <lineage>
        <taxon>Bacteria</taxon>
        <taxon>Bacillati</taxon>
        <taxon>Bacillota</taxon>
        <taxon>Bacilli</taxon>
        <taxon>Bacillales</taxon>
        <taxon>Paenibacillaceae</taxon>
        <taxon>Brevibacillus</taxon>
    </lineage>
</organism>
<evidence type="ECO:0000313" key="2">
    <source>
        <dbReference type="Proteomes" id="UP000240419"/>
    </source>
</evidence>
<proteinExistence type="predicted"/>
<dbReference type="EMBL" id="PXZM01000018">
    <property type="protein sequence ID" value="PSJ95532.1"/>
    <property type="molecule type" value="Genomic_DNA"/>
</dbReference>
<dbReference type="Proteomes" id="UP000240419">
    <property type="component" value="Unassembled WGS sequence"/>
</dbReference>